<evidence type="ECO:0000313" key="7">
    <source>
        <dbReference type="EMBL" id="GER87379.1"/>
    </source>
</evidence>
<protein>
    <submittedName>
        <fullName evidence="7">MFS transporter</fullName>
    </submittedName>
</protein>
<evidence type="ECO:0000313" key="8">
    <source>
        <dbReference type="Proteomes" id="UP000326912"/>
    </source>
</evidence>
<evidence type="ECO:0000256" key="4">
    <source>
        <dbReference type="ARBA" id="ARBA00022989"/>
    </source>
</evidence>
<feature type="transmembrane region" description="Helical" evidence="6">
    <location>
        <begin position="243"/>
        <end position="267"/>
    </location>
</feature>
<organism evidence="7 8">
    <name type="scientific">Dictyobacter vulcani</name>
    <dbReference type="NCBI Taxonomy" id="2607529"/>
    <lineage>
        <taxon>Bacteria</taxon>
        <taxon>Bacillati</taxon>
        <taxon>Chloroflexota</taxon>
        <taxon>Ktedonobacteria</taxon>
        <taxon>Ktedonobacterales</taxon>
        <taxon>Dictyobacteraceae</taxon>
        <taxon>Dictyobacter</taxon>
    </lineage>
</organism>
<feature type="transmembrane region" description="Helical" evidence="6">
    <location>
        <begin position="273"/>
        <end position="294"/>
    </location>
</feature>
<evidence type="ECO:0000256" key="3">
    <source>
        <dbReference type="ARBA" id="ARBA00022692"/>
    </source>
</evidence>
<dbReference type="RefSeq" id="WP_162005030.1">
    <property type="nucleotide sequence ID" value="NZ_BKZW01000001.1"/>
</dbReference>
<feature type="transmembrane region" description="Helical" evidence="6">
    <location>
        <begin position="65"/>
        <end position="85"/>
    </location>
</feature>
<dbReference type="Pfam" id="PF07690">
    <property type="entry name" value="MFS_1"/>
    <property type="match status" value="1"/>
</dbReference>
<evidence type="ECO:0000256" key="5">
    <source>
        <dbReference type="ARBA" id="ARBA00023136"/>
    </source>
</evidence>
<dbReference type="AlphaFoldDB" id="A0A5J4KMN4"/>
<comment type="subcellular location">
    <subcellularLocation>
        <location evidence="1">Cell membrane</location>
        <topology evidence="1">Multi-pass membrane protein</topology>
    </subcellularLocation>
</comment>
<keyword evidence="4 6" id="KW-1133">Transmembrane helix</keyword>
<dbReference type="Gene3D" id="1.20.1250.20">
    <property type="entry name" value="MFS general substrate transporter like domains"/>
    <property type="match status" value="1"/>
</dbReference>
<feature type="transmembrane region" description="Helical" evidence="6">
    <location>
        <begin position="123"/>
        <end position="141"/>
    </location>
</feature>
<dbReference type="GO" id="GO:0022857">
    <property type="term" value="F:transmembrane transporter activity"/>
    <property type="evidence" value="ECO:0007669"/>
    <property type="project" value="InterPro"/>
</dbReference>
<comment type="caution">
    <text evidence="7">The sequence shown here is derived from an EMBL/GenBank/DDBJ whole genome shotgun (WGS) entry which is preliminary data.</text>
</comment>
<evidence type="ECO:0000256" key="1">
    <source>
        <dbReference type="ARBA" id="ARBA00004651"/>
    </source>
</evidence>
<reference evidence="7 8" key="1">
    <citation type="submission" date="2019-10" db="EMBL/GenBank/DDBJ databases">
        <title>Dictyobacter vulcani sp. nov., within the class Ktedonobacteria, isolated from soil of volcanic Mt. Zao.</title>
        <authorList>
            <person name="Zheng Y."/>
            <person name="Wang C.M."/>
            <person name="Sakai Y."/>
            <person name="Abe K."/>
            <person name="Yokota A."/>
            <person name="Yabe S."/>
        </authorList>
    </citation>
    <scope>NUCLEOTIDE SEQUENCE [LARGE SCALE GENOMIC DNA]</scope>
    <source>
        <strain evidence="7 8">W12</strain>
    </source>
</reference>
<dbReference type="Proteomes" id="UP000326912">
    <property type="component" value="Unassembled WGS sequence"/>
</dbReference>
<keyword evidence="2" id="KW-1003">Cell membrane</keyword>
<evidence type="ECO:0000256" key="6">
    <source>
        <dbReference type="SAM" id="Phobius"/>
    </source>
</evidence>
<evidence type="ECO:0000256" key="2">
    <source>
        <dbReference type="ARBA" id="ARBA00022475"/>
    </source>
</evidence>
<dbReference type="InterPro" id="IPR011701">
    <property type="entry name" value="MFS"/>
</dbReference>
<dbReference type="PANTHER" id="PTHR23513:SF6">
    <property type="entry name" value="MAJOR FACILITATOR SUPERFAMILY ASSOCIATED DOMAIN-CONTAINING PROTEIN"/>
    <property type="match status" value="1"/>
</dbReference>
<feature type="transmembrane region" description="Helical" evidence="6">
    <location>
        <begin position="329"/>
        <end position="351"/>
    </location>
</feature>
<feature type="transmembrane region" description="Helical" evidence="6">
    <location>
        <begin position="306"/>
        <end position="323"/>
    </location>
</feature>
<feature type="transmembrane region" description="Helical" evidence="6">
    <location>
        <begin position="372"/>
        <end position="395"/>
    </location>
</feature>
<keyword evidence="8" id="KW-1185">Reference proteome</keyword>
<dbReference type="PANTHER" id="PTHR23513">
    <property type="entry name" value="INTEGRAL MEMBRANE EFFLUX PROTEIN-RELATED"/>
    <property type="match status" value="1"/>
</dbReference>
<dbReference type="EMBL" id="BKZW01000001">
    <property type="protein sequence ID" value="GER87379.1"/>
    <property type="molecule type" value="Genomic_DNA"/>
</dbReference>
<name>A0A5J4KMN4_9CHLR</name>
<dbReference type="SUPFAM" id="SSF103473">
    <property type="entry name" value="MFS general substrate transporter"/>
    <property type="match status" value="1"/>
</dbReference>
<sequence>MDQKTLMVPEAQVSGSRPARFFFRRYPQFALFWTGQTFSNFGSHISAAGLPIVALELLQASSLQLGLLVACNSLPVLLLSLLAGVWIDRWPRRPIMILSDFGRGLLLGAIPLAALLGGLRIELLYLVTFLISILTIFFEVAQRSWLPALLQEQDLIEGNSQLGVSEALAEIAGPPSAAWLIQLLHAPLAILLDAGTFLLSAVSIWCIHAPEGLLEPAEAPQRFWQDLLEGVQLLWRQPYLRAMAAYSGLFNFFGGSFATLYMLYLISNLHLPLIAYGLMVAMGGIGNLLGAMLASRVARRYGGGRTMIACALLFGVTALGTPLAAGPVWWLLVVLALTQLLGDCALTIYMVNEMSWRQTQVPEKFQGRINACMHLIQNGIGPLGAIVAGLCSQAINDVRLTLLYGSIGMLLAAAPLLISPLRKRQTT</sequence>
<dbReference type="CDD" id="cd06173">
    <property type="entry name" value="MFS_MefA_like"/>
    <property type="match status" value="1"/>
</dbReference>
<feature type="transmembrane region" description="Helical" evidence="6">
    <location>
        <begin position="97"/>
        <end position="117"/>
    </location>
</feature>
<dbReference type="InterPro" id="IPR036259">
    <property type="entry name" value="MFS_trans_sf"/>
</dbReference>
<proteinExistence type="predicted"/>
<keyword evidence="5 6" id="KW-0472">Membrane</keyword>
<keyword evidence="3 6" id="KW-0812">Transmembrane</keyword>
<accession>A0A5J4KMN4</accession>
<dbReference type="GO" id="GO:0005886">
    <property type="term" value="C:plasma membrane"/>
    <property type="evidence" value="ECO:0007669"/>
    <property type="project" value="UniProtKB-SubCell"/>
</dbReference>
<gene>
    <name evidence="7" type="ORF">KDW_15410</name>
</gene>
<feature type="transmembrane region" description="Helical" evidence="6">
    <location>
        <begin position="401"/>
        <end position="421"/>
    </location>
</feature>